<organism evidence="3 4">
    <name type="scientific">Frisingicoccus caecimuris</name>
    <dbReference type="NCBI Taxonomy" id="1796636"/>
    <lineage>
        <taxon>Bacteria</taxon>
        <taxon>Bacillati</taxon>
        <taxon>Bacillota</taxon>
        <taxon>Clostridia</taxon>
        <taxon>Lachnospirales</taxon>
        <taxon>Lachnospiraceae</taxon>
        <taxon>Frisingicoccus</taxon>
    </lineage>
</organism>
<dbReference type="PANTHER" id="PTHR31302">
    <property type="entry name" value="TRANSMEMBRANE PROTEIN WITH METALLOPHOSPHOESTERASE DOMAIN-RELATED"/>
    <property type="match status" value="1"/>
</dbReference>
<dbReference type="OrthoDB" id="9780884at2"/>
<comment type="caution">
    <text evidence="3">The sequence shown here is derived from an EMBL/GenBank/DDBJ whole genome shotgun (WGS) entry which is preliminary data.</text>
</comment>
<feature type="transmembrane region" description="Helical" evidence="1">
    <location>
        <begin position="37"/>
        <end position="58"/>
    </location>
</feature>
<keyword evidence="4" id="KW-1185">Reference proteome</keyword>
<dbReference type="InterPro" id="IPR029052">
    <property type="entry name" value="Metallo-depent_PP-like"/>
</dbReference>
<dbReference type="InterPro" id="IPR004843">
    <property type="entry name" value="Calcineurin-like_PHP"/>
</dbReference>
<dbReference type="CDD" id="cd07385">
    <property type="entry name" value="MPP_YkuE_C"/>
    <property type="match status" value="1"/>
</dbReference>
<dbReference type="Pfam" id="PF00149">
    <property type="entry name" value="Metallophos"/>
    <property type="match status" value="1"/>
</dbReference>
<dbReference type="RefSeq" id="WP_132092123.1">
    <property type="nucleotide sequence ID" value="NZ_JANKAQ010000009.1"/>
</dbReference>
<name>A0A4R2LCR3_9FIRM</name>
<keyword evidence="1" id="KW-0812">Transmembrane</keyword>
<gene>
    <name evidence="3" type="ORF">EV212_10894</name>
</gene>
<dbReference type="PANTHER" id="PTHR31302:SF0">
    <property type="entry name" value="TRANSMEMBRANE PROTEIN WITH METALLOPHOSPHOESTERASE DOMAIN"/>
    <property type="match status" value="1"/>
</dbReference>
<evidence type="ECO:0000256" key="1">
    <source>
        <dbReference type="SAM" id="Phobius"/>
    </source>
</evidence>
<feature type="transmembrane region" description="Helical" evidence="1">
    <location>
        <begin position="70"/>
        <end position="91"/>
    </location>
</feature>
<dbReference type="AlphaFoldDB" id="A0A4R2LCR3"/>
<dbReference type="Gene3D" id="3.60.21.10">
    <property type="match status" value="1"/>
</dbReference>
<sequence>MIALFLSPLYLIGNVYICCRTLQWLSACSDTTSRSGFRLFFIITYTFLALSIGLAFILPHSGFQRILACIGTYWLGILLYIIIILGAVELIRLILHITHTVPFQTLTDRKIFIATGLICIAAIAFFCIWGIISAVHVRSTNYEITIDKNGGKLDELNIALVADLHLGYTVGPRMIQQMVDKINAQNPDIILIAGDIFDNDYDAIGNPEELIRILSQLRSKYGTYAVYGNHDTDEKILAGFTFPSKEKKTSDPRMDDFLQQAGIRLINEETLLIDDSFYLVGRADEERPGRGVDIRKNPQEIMDNLDISKPVIVVEHEPKFLQALADAGIDLHLCGHTHDGQTFPANFLCKLVWENPAGYLKKDNMQSIVTSGVGLFGPNMRVGTKSEVVHIQVHFKYSSRQIPCR</sequence>
<feature type="domain" description="Calcineurin-like phosphoesterase" evidence="2">
    <location>
        <begin position="157"/>
        <end position="339"/>
    </location>
</feature>
<dbReference type="SUPFAM" id="SSF56300">
    <property type="entry name" value="Metallo-dependent phosphatases"/>
    <property type="match status" value="1"/>
</dbReference>
<keyword evidence="1" id="KW-0472">Membrane</keyword>
<reference evidence="3 4" key="1">
    <citation type="submission" date="2019-03" db="EMBL/GenBank/DDBJ databases">
        <title>Genomic Encyclopedia of Type Strains, Phase IV (KMG-IV): sequencing the most valuable type-strain genomes for metagenomic binning, comparative biology and taxonomic classification.</title>
        <authorList>
            <person name="Goeker M."/>
        </authorList>
    </citation>
    <scope>NUCLEOTIDE SEQUENCE [LARGE SCALE GENOMIC DNA]</scope>
    <source>
        <strain evidence="3 4">DSM 28559</strain>
    </source>
</reference>
<proteinExistence type="predicted"/>
<protein>
    <recommendedName>
        <fullName evidence="2">Calcineurin-like phosphoesterase domain-containing protein</fullName>
    </recommendedName>
</protein>
<evidence type="ECO:0000313" key="4">
    <source>
        <dbReference type="Proteomes" id="UP000295711"/>
    </source>
</evidence>
<feature type="transmembrane region" description="Helical" evidence="1">
    <location>
        <begin position="6"/>
        <end position="25"/>
    </location>
</feature>
<dbReference type="EMBL" id="SLXA01000008">
    <property type="protein sequence ID" value="TCO84334.1"/>
    <property type="molecule type" value="Genomic_DNA"/>
</dbReference>
<feature type="transmembrane region" description="Helical" evidence="1">
    <location>
        <begin position="111"/>
        <end position="132"/>
    </location>
</feature>
<dbReference type="GO" id="GO:0016787">
    <property type="term" value="F:hydrolase activity"/>
    <property type="evidence" value="ECO:0007669"/>
    <property type="project" value="InterPro"/>
</dbReference>
<dbReference type="Proteomes" id="UP000295711">
    <property type="component" value="Unassembled WGS sequence"/>
</dbReference>
<evidence type="ECO:0000313" key="3">
    <source>
        <dbReference type="EMBL" id="TCO84334.1"/>
    </source>
</evidence>
<dbReference type="InterPro" id="IPR051158">
    <property type="entry name" value="Metallophosphoesterase_sf"/>
</dbReference>
<evidence type="ECO:0000259" key="2">
    <source>
        <dbReference type="Pfam" id="PF00149"/>
    </source>
</evidence>
<accession>A0A4R2LCR3</accession>
<keyword evidence="1" id="KW-1133">Transmembrane helix</keyword>